<reference evidence="9" key="1">
    <citation type="journal article" date="2021" name="Cell">
        <title>Tracing the genetic footprints of vertebrate landing in non-teleost ray-finned fishes.</title>
        <authorList>
            <person name="Bi X."/>
            <person name="Wang K."/>
            <person name="Yang L."/>
            <person name="Pan H."/>
            <person name="Jiang H."/>
            <person name="Wei Q."/>
            <person name="Fang M."/>
            <person name="Yu H."/>
            <person name="Zhu C."/>
            <person name="Cai Y."/>
            <person name="He Y."/>
            <person name="Gan X."/>
            <person name="Zeng H."/>
            <person name="Yu D."/>
            <person name="Zhu Y."/>
            <person name="Jiang H."/>
            <person name="Qiu Q."/>
            <person name="Yang H."/>
            <person name="Zhang Y.E."/>
            <person name="Wang W."/>
            <person name="Zhu M."/>
            <person name="He S."/>
            <person name="Zhang G."/>
        </authorList>
    </citation>
    <scope>NUCLEOTIDE SEQUENCE</scope>
    <source>
        <strain evidence="9">Bchr_001</strain>
    </source>
</reference>
<dbReference type="SMART" id="SM00548">
    <property type="entry name" value="IRO"/>
    <property type="match status" value="1"/>
</dbReference>
<dbReference type="PROSITE" id="PS00027">
    <property type="entry name" value="HOMEOBOX_1"/>
    <property type="match status" value="1"/>
</dbReference>
<dbReference type="EMBL" id="JAAWVN010027074">
    <property type="protein sequence ID" value="MBN3294573.1"/>
    <property type="molecule type" value="Genomic_DNA"/>
</dbReference>
<dbReference type="CDD" id="cd00086">
    <property type="entry name" value="homeodomain"/>
    <property type="match status" value="1"/>
</dbReference>
<organism evidence="9 10">
    <name type="scientific">Polypterus senegalus</name>
    <name type="common">Senegal bichir</name>
    <dbReference type="NCBI Taxonomy" id="55291"/>
    <lineage>
        <taxon>Eukaryota</taxon>
        <taxon>Metazoa</taxon>
        <taxon>Chordata</taxon>
        <taxon>Craniata</taxon>
        <taxon>Vertebrata</taxon>
        <taxon>Euteleostomi</taxon>
        <taxon>Actinopterygii</taxon>
        <taxon>Polypteriformes</taxon>
        <taxon>Polypteridae</taxon>
        <taxon>Polypterus</taxon>
    </lineage>
</organism>
<feature type="compositionally biased region" description="Basic and acidic residues" evidence="7">
    <location>
        <begin position="246"/>
        <end position="265"/>
    </location>
</feature>
<evidence type="ECO:0000256" key="6">
    <source>
        <dbReference type="PROSITE-ProRule" id="PRU00108"/>
    </source>
</evidence>
<dbReference type="PANTHER" id="PTHR11211">
    <property type="entry name" value="IROQUOIS-CLASS HOMEODOMAIN PROTEIN IRX"/>
    <property type="match status" value="1"/>
</dbReference>
<dbReference type="Pfam" id="PF05920">
    <property type="entry name" value="Homeobox_KN"/>
    <property type="match status" value="1"/>
</dbReference>
<sequence length="392" mass="43141">MVKSVGLSKYSLVIRRNTSTHRAVLLPLRPQDFVKADRDGIMPAASQMGFGDFLFGKSMGLPQGYQNVLLGCAPPVSHPSAPPNSFLPPTGVQGYRFIPYPHMTPMGQLSPTFDLKAASPYHQALLSQSTPFYSPYRTLVTEDPSRVVKAATRESTTALKAWLNEHLKNPYPTKGEKIMLAIVTRMSLTQVSTWFANARRRLKKENKMSWVLARSKSDEDESDGDDDESTGKGESGEEEEEEEQDIELHTSVESCEKEASNHEPHQSTGGFPEMDRSLTVDNKIKPLKHEPPKKLEGKGDVNGLADRKDAAHKGLGPKESTESPKPKIWSLAETATSCSATDSGNKTNISHNSNQDIGALWAELAIRNGHYFPVHFPCDPQRSARAGDLGNC</sequence>
<dbReference type="PANTHER" id="PTHR11211:SF41">
    <property type="entry name" value="IROQUOIS HOMEOBOX 7"/>
    <property type="match status" value="1"/>
</dbReference>
<comment type="caution">
    <text evidence="9">The sequence shown here is derived from an EMBL/GenBank/DDBJ whole genome shotgun (WGS) entry which is preliminary data.</text>
</comment>
<name>A0ABS2Z777_POLSE</name>
<dbReference type="InterPro" id="IPR001356">
    <property type="entry name" value="HD"/>
</dbReference>
<feature type="compositionally biased region" description="Acidic residues" evidence="7">
    <location>
        <begin position="218"/>
        <end position="228"/>
    </location>
</feature>
<dbReference type="PROSITE" id="PS50071">
    <property type="entry name" value="HOMEOBOX_2"/>
    <property type="match status" value="1"/>
</dbReference>
<feature type="non-terminal residue" evidence="9">
    <location>
        <position position="392"/>
    </location>
</feature>
<dbReference type="InterPro" id="IPR008422">
    <property type="entry name" value="KN_HD"/>
</dbReference>
<gene>
    <name evidence="9" type="primary">Irx3_1</name>
    <name evidence="9" type="ORF">GTO92_0005091</name>
</gene>
<evidence type="ECO:0000259" key="8">
    <source>
        <dbReference type="PROSITE" id="PS50071"/>
    </source>
</evidence>
<feature type="region of interest" description="Disordered" evidence="7">
    <location>
        <begin position="213"/>
        <end position="305"/>
    </location>
</feature>
<keyword evidence="10" id="KW-1185">Reference proteome</keyword>
<proteinExistence type="inferred from homology"/>
<comment type="similarity">
    <text evidence="2">Belongs to the TALE/IRO homeobox family.</text>
</comment>
<feature type="DNA-binding region" description="Homeobox" evidence="6">
    <location>
        <begin position="144"/>
        <end position="206"/>
    </location>
</feature>
<evidence type="ECO:0000313" key="9">
    <source>
        <dbReference type="EMBL" id="MBN3294573.1"/>
    </source>
</evidence>
<keyword evidence="3 6" id="KW-0238">DNA-binding</keyword>
<dbReference type="Gene3D" id="1.10.10.60">
    <property type="entry name" value="Homeodomain-like"/>
    <property type="match status" value="1"/>
</dbReference>
<accession>A0ABS2Z777</accession>
<evidence type="ECO:0000256" key="5">
    <source>
        <dbReference type="ARBA" id="ARBA00023242"/>
    </source>
</evidence>
<dbReference type="InterPro" id="IPR017970">
    <property type="entry name" value="Homeobox_CS"/>
</dbReference>
<dbReference type="Proteomes" id="UP001166052">
    <property type="component" value="Unassembled WGS sequence"/>
</dbReference>
<feature type="non-terminal residue" evidence="9">
    <location>
        <position position="1"/>
    </location>
</feature>
<evidence type="ECO:0000256" key="2">
    <source>
        <dbReference type="ARBA" id="ARBA00008446"/>
    </source>
</evidence>
<keyword evidence="5 6" id="KW-0539">Nucleus</keyword>
<comment type="subcellular location">
    <subcellularLocation>
        <location evidence="1 6">Nucleus</location>
    </subcellularLocation>
</comment>
<evidence type="ECO:0000256" key="1">
    <source>
        <dbReference type="ARBA" id="ARBA00004123"/>
    </source>
</evidence>
<evidence type="ECO:0000256" key="3">
    <source>
        <dbReference type="ARBA" id="ARBA00023125"/>
    </source>
</evidence>
<dbReference type="SMART" id="SM00389">
    <property type="entry name" value="HOX"/>
    <property type="match status" value="1"/>
</dbReference>
<feature type="compositionally biased region" description="Basic and acidic residues" evidence="7">
    <location>
        <begin position="273"/>
        <end position="305"/>
    </location>
</feature>
<protein>
    <submittedName>
        <fullName evidence="9">IRX3 protein</fullName>
    </submittedName>
</protein>
<dbReference type="InterPro" id="IPR009057">
    <property type="entry name" value="Homeodomain-like_sf"/>
</dbReference>
<evidence type="ECO:0000256" key="4">
    <source>
        <dbReference type="ARBA" id="ARBA00023155"/>
    </source>
</evidence>
<evidence type="ECO:0000313" key="10">
    <source>
        <dbReference type="Proteomes" id="UP001166052"/>
    </source>
</evidence>
<evidence type="ECO:0000256" key="7">
    <source>
        <dbReference type="SAM" id="MobiDB-lite"/>
    </source>
</evidence>
<feature type="domain" description="Homeobox" evidence="8">
    <location>
        <begin position="142"/>
        <end position="205"/>
    </location>
</feature>
<dbReference type="InterPro" id="IPR003893">
    <property type="entry name" value="Iroquois_homeo"/>
</dbReference>
<feature type="compositionally biased region" description="Acidic residues" evidence="7">
    <location>
        <begin position="236"/>
        <end position="245"/>
    </location>
</feature>
<keyword evidence="4 6" id="KW-0371">Homeobox</keyword>
<dbReference type="SUPFAM" id="SSF46689">
    <property type="entry name" value="Homeodomain-like"/>
    <property type="match status" value="1"/>
</dbReference>